<sequence>MTLSYTWGDAHFEKGILVDNERIPITVNLHNALQHIRQLHEPVTIWVCINQEDHEERVSQVAFMDKVYSKCEGVYIWLGCDDPSSTRPRRDPFAFVRHFRDDRHYFELPGFYRDKKGHWAFNDDDADTWTDMELISMSPWWTRAWTVQETMLPPRGGGWSCMRTGPSLGRTWLRTPSTAATT</sequence>
<dbReference type="Proteomes" id="UP001396898">
    <property type="component" value="Unassembled WGS sequence"/>
</dbReference>
<comment type="caution">
    <text evidence="2">The sequence shown here is derived from an EMBL/GenBank/DDBJ whole genome shotgun (WGS) entry which is preliminary data.</text>
</comment>
<dbReference type="InterPro" id="IPR052895">
    <property type="entry name" value="HetReg/Transcr_Mod"/>
</dbReference>
<dbReference type="Pfam" id="PF06985">
    <property type="entry name" value="HET"/>
    <property type="match status" value="1"/>
</dbReference>
<evidence type="ECO:0000313" key="3">
    <source>
        <dbReference type="Proteomes" id="UP001396898"/>
    </source>
</evidence>
<proteinExistence type="predicted"/>
<name>A0ABR1S134_9PEZI</name>
<dbReference type="PANTHER" id="PTHR24148:SF73">
    <property type="entry name" value="HET DOMAIN PROTEIN (AFU_ORTHOLOGUE AFUA_8G01020)"/>
    <property type="match status" value="1"/>
</dbReference>
<dbReference type="EMBL" id="JAQQWI010000008">
    <property type="protein sequence ID" value="KAK8023331.1"/>
    <property type="molecule type" value="Genomic_DNA"/>
</dbReference>
<evidence type="ECO:0000259" key="1">
    <source>
        <dbReference type="Pfam" id="PF06985"/>
    </source>
</evidence>
<accession>A0ABR1S134</accession>
<dbReference type="InterPro" id="IPR010730">
    <property type="entry name" value="HET"/>
</dbReference>
<feature type="domain" description="Heterokaryon incompatibility" evidence="1">
    <location>
        <begin position="2"/>
        <end position="149"/>
    </location>
</feature>
<protein>
    <recommendedName>
        <fullName evidence="1">Heterokaryon incompatibility domain-containing protein</fullName>
    </recommendedName>
</protein>
<organism evidence="2 3">
    <name type="scientific">Apiospora marii</name>
    <dbReference type="NCBI Taxonomy" id="335849"/>
    <lineage>
        <taxon>Eukaryota</taxon>
        <taxon>Fungi</taxon>
        <taxon>Dikarya</taxon>
        <taxon>Ascomycota</taxon>
        <taxon>Pezizomycotina</taxon>
        <taxon>Sordariomycetes</taxon>
        <taxon>Xylariomycetidae</taxon>
        <taxon>Amphisphaeriales</taxon>
        <taxon>Apiosporaceae</taxon>
        <taxon>Apiospora</taxon>
    </lineage>
</organism>
<gene>
    <name evidence="2" type="ORF">PG991_006570</name>
</gene>
<dbReference type="PANTHER" id="PTHR24148">
    <property type="entry name" value="ANKYRIN REPEAT DOMAIN-CONTAINING PROTEIN 39 HOMOLOG-RELATED"/>
    <property type="match status" value="1"/>
</dbReference>
<reference evidence="2 3" key="1">
    <citation type="submission" date="2023-01" db="EMBL/GenBank/DDBJ databases">
        <title>Analysis of 21 Apiospora genomes using comparative genomics revels a genus with tremendous synthesis potential of carbohydrate active enzymes and secondary metabolites.</title>
        <authorList>
            <person name="Sorensen T."/>
        </authorList>
    </citation>
    <scope>NUCLEOTIDE SEQUENCE [LARGE SCALE GENOMIC DNA]</scope>
    <source>
        <strain evidence="2 3">CBS 20057</strain>
    </source>
</reference>
<evidence type="ECO:0000313" key="2">
    <source>
        <dbReference type="EMBL" id="KAK8023331.1"/>
    </source>
</evidence>
<keyword evidence="3" id="KW-1185">Reference proteome</keyword>